<feature type="domain" description="ASCH" evidence="1">
    <location>
        <begin position="24"/>
        <end position="133"/>
    </location>
</feature>
<evidence type="ECO:0000313" key="3">
    <source>
        <dbReference type="Proteomes" id="UP001226762"/>
    </source>
</evidence>
<organism evidence="2 3">
    <name type="scientific">Marimonas arenosa</name>
    <dbReference type="NCBI Taxonomy" id="1795305"/>
    <lineage>
        <taxon>Bacteria</taxon>
        <taxon>Pseudomonadati</taxon>
        <taxon>Pseudomonadota</taxon>
        <taxon>Alphaproteobacteria</taxon>
        <taxon>Rhodobacterales</taxon>
        <taxon>Paracoccaceae</taxon>
        <taxon>Marimonas</taxon>
    </lineage>
</organism>
<dbReference type="RefSeq" id="WP_306736757.1">
    <property type="nucleotide sequence ID" value="NZ_JANHAX010000005.1"/>
</dbReference>
<dbReference type="SMART" id="SM01022">
    <property type="entry name" value="ASCH"/>
    <property type="match status" value="1"/>
</dbReference>
<dbReference type="Gene3D" id="3.10.400.10">
    <property type="entry name" value="Sulfate adenylyltransferase"/>
    <property type="match status" value="1"/>
</dbReference>
<comment type="caution">
    <text evidence="2">The sequence shown here is derived from an EMBL/GenBank/DDBJ whole genome shotgun (WGS) entry which is preliminary data.</text>
</comment>
<evidence type="ECO:0000259" key="1">
    <source>
        <dbReference type="SMART" id="SM01022"/>
    </source>
</evidence>
<protein>
    <submittedName>
        <fullName evidence="2">ASCH domain-containing protein</fullName>
    </submittedName>
</protein>
<proteinExistence type="predicted"/>
<gene>
    <name evidence="2" type="ORF">NO357_16325</name>
</gene>
<keyword evidence="3" id="KW-1185">Reference proteome</keyword>
<evidence type="ECO:0000313" key="2">
    <source>
        <dbReference type="EMBL" id="MDQ2091468.1"/>
    </source>
</evidence>
<dbReference type="Proteomes" id="UP001226762">
    <property type="component" value="Unassembled WGS sequence"/>
</dbReference>
<dbReference type="PANTHER" id="PTHR39203:SF1">
    <property type="entry name" value="CYTOPLASMIC PROTEIN"/>
    <property type="match status" value="1"/>
</dbReference>
<dbReference type="Pfam" id="PF04266">
    <property type="entry name" value="ASCH"/>
    <property type="match status" value="1"/>
</dbReference>
<dbReference type="InterPro" id="IPR015947">
    <property type="entry name" value="PUA-like_sf"/>
</dbReference>
<reference evidence="2" key="1">
    <citation type="submission" date="2022-07" db="EMBL/GenBank/DDBJ databases">
        <authorList>
            <person name="Otstavnykh N."/>
            <person name="Isaeva M."/>
            <person name="Bystritskaya E."/>
        </authorList>
    </citation>
    <scope>NUCLEOTIDE SEQUENCE</scope>
    <source>
        <strain evidence="2">KCTC 52189</strain>
    </source>
</reference>
<dbReference type="InterPro" id="IPR007374">
    <property type="entry name" value="ASCH_domain"/>
</dbReference>
<dbReference type="PANTHER" id="PTHR39203">
    <property type="entry name" value="CYTOPLASMIC PROTEIN-RELATED"/>
    <property type="match status" value="1"/>
</dbReference>
<dbReference type="AlphaFoldDB" id="A0AAE3WH14"/>
<name>A0AAE3WH14_9RHOB</name>
<accession>A0AAE3WH14</accession>
<reference evidence="2" key="2">
    <citation type="submission" date="2023-02" db="EMBL/GenBank/DDBJ databases">
        <title>'Rhodoalgimonas zhirmunskyi' gen. nov., isolated from a red alga.</title>
        <authorList>
            <person name="Nedashkovskaya O.I."/>
            <person name="Otstavnykh N.Y."/>
            <person name="Bystritskaya E.P."/>
            <person name="Balabanova L.A."/>
            <person name="Isaeva M.P."/>
        </authorList>
    </citation>
    <scope>NUCLEOTIDE SEQUENCE</scope>
    <source>
        <strain evidence="2">KCTC 52189</strain>
    </source>
</reference>
<dbReference type="SUPFAM" id="SSF88697">
    <property type="entry name" value="PUA domain-like"/>
    <property type="match status" value="1"/>
</dbReference>
<sequence>MELDQALMRFPGAVAFRYGDGSVLNAQILALVRSGAKTVTCDALKGFQARGEALPEVGRVDIACDWDWCPVCAVETVEVLILPFETMSEELVADQGEFSHLADWRRGYRSYLDRGVGFTPGIEMVVERFRLVEAFA</sequence>
<dbReference type="InterPro" id="IPR009326">
    <property type="entry name" value="DUF984"/>
</dbReference>
<dbReference type="EMBL" id="JANHAX010000005">
    <property type="protein sequence ID" value="MDQ2091468.1"/>
    <property type="molecule type" value="Genomic_DNA"/>
</dbReference>